<accession>B8HM12</accession>
<gene>
    <name evidence="2" type="ordered locus">Cyan7425_3038</name>
</gene>
<evidence type="ECO:0000313" key="2">
    <source>
        <dbReference type="EMBL" id="ACL45372.1"/>
    </source>
</evidence>
<evidence type="ECO:0000256" key="1">
    <source>
        <dbReference type="SAM" id="SignalP"/>
    </source>
</evidence>
<organism evidence="2">
    <name type="scientific">Cyanothece sp. (strain PCC 7425 / ATCC 29141)</name>
    <dbReference type="NCBI Taxonomy" id="395961"/>
    <lineage>
        <taxon>Bacteria</taxon>
        <taxon>Bacillati</taxon>
        <taxon>Cyanobacteriota</taxon>
        <taxon>Cyanophyceae</taxon>
        <taxon>Gomontiellales</taxon>
        <taxon>Cyanothecaceae</taxon>
        <taxon>Cyanothece</taxon>
    </lineage>
</organism>
<keyword evidence="1" id="KW-0732">Signal</keyword>
<feature type="chain" id="PRO_5002871045" evidence="1">
    <location>
        <begin position="28"/>
        <end position="78"/>
    </location>
</feature>
<dbReference type="HOGENOM" id="CLU_2616093_0_0_3"/>
<feature type="signal peptide" evidence="1">
    <location>
        <begin position="1"/>
        <end position="27"/>
    </location>
</feature>
<name>B8HM12_CYAP4</name>
<sequence length="78" mass="9089">MNRNFLAGLVFFSALVLPTLTPLQASAGSQDDYYIVFCRESYKKSYYKVGTFGNRFEAKIAEQRHEWDGESCYIKRYV</sequence>
<dbReference type="AlphaFoldDB" id="B8HM12"/>
<proteinExistence type="predicted"/>
<dbReference type="KEGG" id="cyn:Cyan7425_3038"/>
<dbReference type="EMBL" id="CP001344">
    <property type="protein sequence ID" value="ACL45372.1"/>
    <property type="molecule type" value="Genomic_DNA"/>
</dbReference>
<protein>
    <submittedName>
        <fullName evidence="2">Uncharacterized protein</fullName>
    </submittedName>
</protein>
<reference evidence="2" key="1">
    <citation type="submission" date="2009-01" db="EMBL/GenBank/DDBJ databases">
        <title>Complete sequence of chromosome Cyanothece sp. PCC 7425.</title>
        <authorList>
            <consortium name="US DOE Joint Genome Institute"/>
            <person name="Lucas S."/>
            <person name="Copeland A."/>
            <person name="Lapidus A."/>
            <person name="Glavina del Rio T."/>
            <person name="Dalin E."/>
            <person name="Tice H."/>
            <person name="Bruce D."/>
            <person name="Goodwin L."/>
            <person name="Pitluck S."/>
            <person name="Sims D."/>
            <person name="Meineke L."/>
            <person name="Brettin T."/>
            <person name="Detter J.C."/>
            <person name="Han C."/>
            <person name="Larimer F."/>
            <person name="Land M."/>
            <person name="Hauser L."/>
            <person name="Kyrpides N."/>
            <person name="Ovchinnikova G."/>
            <person name="Liberton M."/>
            <person name="Stoeckel J."/>
            <person name="Banerjee A."/>
            <person name="Singh A."/>
            <person name="Page L."/>
            <person name="Sato H."/>
            <person name="Zhao L."/>
            <person name="Sherman L."/>
            <person name="Pakrasi H."/>
            <person name="Richardson P."/>
        </authorList>
    </citation>
    <scope>NUCLEOTIDE SEQUENCE</scope>
    <source>
        <strain evidence="2">PCC 7425</strain>
    </source>
</reference>